<keyword evidence="3" id="KW-1185">Reference proteome</keyword>
<gene>
    <name evidence="2" type="ORF">AAFF_G00269470</name>
</gene>
<evidence type="ECO:0000313" key="3">
    <source>
        <dbReference type="Proteomes" id="UP001221898"/>
    </source>
</evidence>
<proteinExistence type="predicted"/>
<dbReference type="Proteomes" id="UP001221898">
    <property type="component" value="Unassembled WGS sequence"/>
</dbReference>
<sequence length="124" mass="13458">MQVVEIMPCMMGWRGKAMAGTLGSSSPQWSQPGCSEELRTGPLTPSDSQIAKVPFSLSPGSHSGCMLSQCIRSELSLGRPPAALAHHDLHLRPWAAAHRSESYVTADISNICLALIRKWSLDWS</sequence>
<comment type="caution">
    <text evidence="2">The sequence shown here is derived from an EMBL/GenBank/DDBJ whole genome shotgun (WGS) entry which is preliminary data.</text>
</comment>
<reference evidence="2" key="1">
    <citation type="journal article" date="2023" name="Science">
        <title>Genome structures resolve the early diversification of teleost fishes.</title>
        <authorList>
            <person name="Parey E."/>
            <person name="Louis A."/>
            <person name="Montfort J."/>
            <person name="Bouchez O."/>
            <person name="Roques C."/>
            <person name="Iampietro C."/>
            <person name="Lluch J."/>
            <person name="Castinel A."/>
            <person name="Donnadieu C."/>
            <person name="Desvignes T."/>
            <person name="Floi Bucao C."/>
            <person name="Jouanno E."/>
            <person name="Wen M."/>
            <person name="Mejri S."/>
            <person name="Dirks R."/>
            <person name="Jansen H."/>
            <person name="Henkel C."/>
            <person name="Chen W.J."/>
            <person name="Zahm M."/>
            <person name="Cabau C."/>
            <person name="Klopp C."/>
            <person name="Thompson A.W."/>
            <person name="Robinson-Rechavi M."/>
            <person name="Braasch I."/>
            <person name="Lecointre G."/>
            <person name="Bobe J."/>
            <person name="Postlethwait J.H."/>
            <person name="Berthelot C."/>
            <person name="Roest Crollius H."/>
            <person name="Guiguen Y."/>
        </authorList>
    </citation>
    <scope>NUCLEOTIDE SEQUENCE</scope>
    <source>
        <strain evidence="2">NC1722</strain>
    </source>
</reference>
<dbReference type="EMBL" id="JAINUG010000037">
    <property type="protein sequence ID" value="KAJ8407903.1"/>
    <property type="molecule type" value="Genomic_DNA"/>
</dbReference>
<feature type="region of interest" description="Disordered" evidence="1">
    <location>
        <begin position="22"/>
        <end position="45"/>
    </location>
</feature>
<evidence type="ECO:0000256" key="1">
    <source>
        <dbReference type="SAM" id="MobiDB-lite"/>
    </source>
</evidence>
<evidence type="ECO:0000313" key="2">
    <source>
        <dbReference type="EMBL" id="KAJ8407903.1"/>
    </source>
</evidence>
<dbReference type="AlphaFoldDB" id="A0AAD7SSK1"/>
<organism evidence="2 3">
    <name type="scientific">Aldrovandia affinis</name>
    <dbReference type="NCBI Taxonomy" id="143900"/>
    <lineage>
        <taxon>Eukaryota</taxon>
        <taxon>Metazoa</taxon>
        <taxon>Chordata</taxon>
        <taxon>Craniata</taxon>
        <taxon>Vertebrata</taxon>
        <taxon>Euteleostomi</taxon>
        <taxon>Actinopterygii</taxon>
        <taxon>Neopterygii</taxon>
        <taxon>Teleostei</taxon>
        <taxon>Notacanthiformes</taxon>
        <taxon>Halosauridae</taxon>
        <taxon>Aldrovandia</taxon>
    </lineage>
</organism>
<protein>
    <submittedName>
        <fullName evidence="2">Uncharacterized protein</fullName>
    </submittedName>
</protein>
<name>A0AAD7SSK1_9TELE</name>
<feature type="compositionally biased region" description="Polar residues" evidence="1">
    <location>
        <begin position="22"/>
        <end position="33"/>
    </location>
</feature>
<accession>A0AAD7SSK1</accession>